<evidence type="ECO:0000313" key="12">
    <source>
        <dbReference type="Proteomes" id="UP000095192"/>
    </source>
</evidence>
<dbReference type="GO" id="GO:0032259">
    <property type="term" value="P:methylation"/>
    <property type="evidence" value="ECO:0007669"/>
    <property type="project" value="UniProtKB-KW"/>
</dbReference>
<dbReference type="SMART" id="SM00317">
    <property type="entry name" value="SET"/>
    <property type="match status" value="1"/>
</dbReference>
<dbReference type="InterPro" id="IPR044570">
    <property type="entry name" value="Set1-like"/>
</dbReference>
<protein>
    <recommendedName>
        <fullName evidence="2">[histone H3]-lysine(4) N-trimethyltransferase</fullName>
        <ecNumber evidence="2">2.1.1.354</ecNumber>
    </recommendedName>
</protein>
<keyword evidence="6" id="KW-0156">Chromatin regulator</keyword>
<feature type="region of interest" description="Disordered" evidence="9">
    <location>
        <begin position="294"/>
        <end position="317"/>
    </location>
</feature>
<comment type="caution">
    <text evidence="11">The sequence shown here is derived from an EMBL/GenBank/DDBJ whole genome shotgun (WGS) entry which is preliminary data.</text>
</comment>
<dbReference type="PANTHER" id="PTHR45814:SF2">
    <property type="entry name" value="HISTONE-LYSINE N-METHYLTRANSFERASE SETD1"/>
    <property type="match status" value="1"/>
</dbReference>
<dbReference type="VEuPathDB" id="ToxoDB:cyc_05340"/>
<proteinExistence type="predicted"/>
<feature type="domain" description="SET" evidence="10">
    <location>
        <begin position="465"/>
        <end position="586"/>
    </location>
</feature>
<dbReference type="Gene3D" id="2.170.270.10">
    <property type="entry name" value="SET domain"/>
    <property type="match status" value="1"/>
</dbReference>
<dbReference type="GO" id="GO:0140999">
    <property type="term" value="F:histone H3K4 trimethyltransferase activity"/>
    <property type="evidence" value="ECO:0007669"/>
    <property type="project" value="UniProtKB-EC"/>
</dbReference>
<organism evidence="11 12">
    <name type="scientific">Cyclospora cayetanensis</name>
    <dbReference type="NCBI Taxonomy" id="88456"/>
    <lineage>
        <taxon>Eukaryota</taxon>
        <taxon>Sar</taxon>
        <taxon>Alveolata</taxon>
        <taxon>Apicomplexa</taxon>
        <taxon>Conoidasida</taxon>
        <taxon>Coccidia</taxon>
        <taxon>Eucoccidiorida</taxon>
        <taxon>Eimeriorina</taxon>
        <taxon>Eimeriidae</taxon>
        <taxon>Cyclospora</taxon>
    </lineage>
</organism>
<accession>A0A1D3CZW5</accession>
<keyword evidence="12" id="KW-1185">Reference proteome</keyword>
<comment type="subcellular location">
    <subcellularLocation>
        <location evidence="1">Nucleus</location>
    </subcellularLocation>
</comment>
<evidence type="ECO:0000256" key="5">
    <source>
        <dbReference type="ARBA" id="ARBA00022691"/>
    </source>
</evidence>
<dbReference type="InParanoid" id="A0A1D3CZW5"/>
<keyword evidence="3" id="KW-0489">Methyltransferase</keyword>
<dbReference type="PANTHER" id="PTHR45814">
    <property type="entry name" value="HISTONE-LYSINE N-METHYLTRANSFERASE SETD1"/>
    <property type="match status" value="1"/>
</dbReference>
<feature type="region of interest" description="Disordered" evidence="9">
    <location>
        <begin position="350"/>
        <end position="379"/>
    </location>
</feature>
<gene>
    <name evidence="11" type="ORF">cyc_05340</name>
</gene>
<dbReference type="InterPro" id="IPR001214">
    <property type="entry name" value="SET_dom"/>
</dbReference>
<evidence type="ECO:0000256" key="3">
    <source>
        <dbReference type="ARBA" id="ARBA00022603"/>
    </source>
</evidence>
<dbReference type="AlphaFoldDB" id="A0A1D3CZW5"/>
<dbReference type="EC" id="2.1.1.354" evidence="2"/>
<comment type="catalytic activity">
    <reaction evidence="8">
        <text>L-lysyl(4)-[histone H3] + 3 S-adenosyl-L-methionine = N(6),N(6),N(6)-trimethyl-L-lysyl(4)-[histone H3] + 3 S-adenosyl-L-homocysteine + 3 H(+)</text>
        <dbReference type="Rhea" id="RHEA:60260"/>
        <dbReference type="Rhea" id="RHEA-COMP:15537"/>
        <dbReference type="Rhea" id="RHEA-COMP:15547"/>
        <dbReference type="ChEBI" id="CHEBI:15378"/>
        <dbReference type="ChEBI" id="CHEBI:29969"/>
        <dbReference type="ChEBI" id="CHEBI:57856"/>
        <dbReference type="ChEBI" id="CHEBI:59789"/>
        <dbReference type="ChEBI" id="CHEBI:61961"/>
        <dbReference type="EC" id="2.1.1.354"/>
    </reaction>
</comment>
<evidence type="ECO:0000259" key="10">
    <source>
        <dbReference type="PROSITE" id="PS50280"/>
    </source>
</evidence>
<dbReference type="GO" id="GO:0048188">
    <property type="term" value="C:Set1C/COMPASS complex"/>
    <property type="evidence" value="ECO:0007669"/>
    <property type="project" value="TreeGrafter"/>
</dbReference>
<dbReference type="SUPFAM" id="SSF82199">
    <property type="entry name" value="SET domain"/>
    <property type="match status" value="1"/>
</dbReference>
<evidence type="ECO:0000313" key="11">
    <source>
        <dbReference type="EMBL" id="OEH76746.1"/>
    </source>
</evidence>
<keyword evidence="5" id="KW-0949">S-adenosyl-L-methionine</keyword>
<evidence type="ECO:0000256" key="8">
    <source>
        <dbReference type="ARBA" id="ARBA00047571"/>
    </source>
</evidence>
<evidence type="ECO:0000256" key="1">
    <source>
        <dbReference type="ARBA" id="ARBA00004123"/>
    </source>
</evidence>
<dbReference type="Proteomes" id="UP000095192">
    <property type="component" value="Unassembled WGS sequence"/>
</dbReference>
<dbReference type="InterPro" id="IPR046341">
    <property type="entry name" value="SET_dom_sf"/>
</dbReference>
<dbReference type="Pfam" id="PF00856">
    <property type="entry name" value="SET"/>
    <property type="match status" value="1"/>
</dbReference>
<evidence type="ECO:0000256" key="7">
    <source>
        <dbReference type="ARBA" id="ARBA00023242"/>
    </source>
</evidence>
<evidence type="ECO:0000256" key="9">
    <source>
        <dbReference type="SAM" id="MobiDB-lite"/>
    </source>
</evidence>
<evidence type="ECO:0000256" key="6">
    <source>
        <dbReference type="ARBA" id="ARBA00022853"/>
    </source>
</evidence>
<name>A0A1D3CZW5_9EIME</name>
<sequence length="676" mass="73545">MRRLSWYEALCLVPQRLCSLPIEDCSLAAAASARQAANHEGSFPQEEVLHLLALVLPPMGGSLLPADRLERVVLGPKSDSAHPHISRLLGFACRAMPRSLNTLTLALQQPPAAAWKLREFLTVHTRPLVLDLLLPKFSVTNEAEEAAMEEAARGGEGRRLSSEVRALLEYISHRIECTNWGNPVCGGLQTPARTERSEAITEWMLQYRVFEFLSTALLEFLKAWEEVEVSVPDDGQAHHETVEDRVGEAIPLESAAGGEADVDAGLLAAVCMKHPSVLRECLAFGGLPRGCDDTQTGGGASDPGSSRGRVRGSAAEEEPVPWRSVDLFAWSLLDENGASAEVSLEQRLSKTSARKKAAPRATSPADSPVSRGTNVGLPATTKHTAAPSEAASCPVLDVAAGEAQHRRISPFFGLVLEESGCLPEPADLQQRRNELFFLFDAMDRLKTAQIHESSLKATQLAARQKQLRIAKSAVHGWGVFAAETIRRGEFIVEYAGNAVSEAKANFLEAQYVQSMGGSTYFFKLRDGSIVDATTCGSVTRFINHSCAPNCCTVDILDEDEEDGGSHVGLIALRDIAIGEELSYNYRGSTNFTGYRTVLCKGTADNTCATLYGERLMHYWPQESGGRRAAGGRFMVTVLHMTLQMGLGMAYTPVPHVRSQVALNKHLYIMFYALRAL</sequence>
<dbReference type="PROSITE" id="PS50280">
    <property type="entry name" value="SET"/>
    <property type="match status" value="1"/>
</dbReference>
<dbReference type="EMBL" id="JROU02001336">
    <property type="protein sequence ID" value="OEH76746.1"/>
    <property type="molecule type" value="Genomic_DNA"/>
</dbReference>
<keyword evidence="4" id="KW-0808">Transferase</keyword>
<evidence type="ECO:0000256" key="4">
    <source>
        <dbReference type="ARBA" id="ARBA00022679"/>
    </source>
</evidence>
<reference evidence="11 12" key="1">
    <citation type="journal article" date="2016" name="BMC Genomics">
        <title>Comparative genomics reveals Cyclospora cayetanensis possesses coccidia-like metabolism and invasion components but unique surface antigens.</title>
        <authorList>
            <person name="Liu S."/>
            <person name="Wang L."/>
            <person name="Zheng H."/>
            <person name="Xu Z."/>
            <person name="Roellig D.M."/>
            <person name="Li N."/>
            <person name="Frace M.A."/>
            <person name="Tang K."/>
            <person name="Arrowood M.J."/>
            <person name="Moss D.M."/>
            <person name="Zhang L."/>
            <person name="Feng Y."/>
            <person name="Xiao L."/>
        </authorList>
    </citation>
    <scope>NUCLEOTIDE SEQUENCE [LARGE SCALE GENOMIC DNA]</scope>
    <source>
        <strain evidence="11 12">CHN_HEN01</strain>
    </source>
</reference>
<evidence type="ECO:0000256" key="2">
    <source>
        <dbReference type="ARBA" id="ARBA00012182"/>
    </source>
</evidence>
<dbReference type="VEuPathDB" id="ToxoDB:LOC34621711"/>
<keyword evidence="7" id="KW-0539">Nucleus</keyword>